<organism evidence="2 3">
    <name type="scientific">Acorus calamus</name>
    <name type="common">Sweet flag</name>
    <dbReference type="NCBI Taxonomy" id="4465"/>
    <lineage>
        <taxon>Eukaryota</taxon>
        <taxon>Viridiplantae</taxon>
        <taxon>Streptophyta</taxon>
        <taxon>Embryophyta</taxon>
        <taxon>Tracheophyta</taxon>
        <taxon>Spermatophyta</taxon>
        <taxon>Magnoliopsida</taxon>
        <taxon>Liliopsida</taxon>
        <taxon>Acoraceae</taxon>
        <taxon>Acorus</taxon>
    </lineage>
</organism>
<name>A0AAV9CVV5_ACOCL</name>
<reference evidence="2" key="1">
    <citation type="journal article" date="2023" name="Nat. Commun.">
        <title>Diploid and tetraploid genomes of Acorus and the evolution of monocots.</title>
        <authorList>
            <person name="Ma L."/>
            <person name="Liu K.W."/>
            <person name="Li Z."/>
            <person name="Hsiao Y.Y."/>
            <person name="Qi Y."/>
            <person name="Fu T."/>
            <person name="Tang G.D."/>
            <person name="Zhang D."/>
            <person name="Sun W.H."/>
            <person name="Liu D.K."/>
            <person name="Li Y."/>
            <person name="Chen G.Z."/>
            <person name="Liu X.D."/>
            <person name="Liao X.Y."/>
            <person name="Jiang Y.T."/>
            <person name="Yu X."/>
            <person name="Hao Y."/>
            <person name="Huang J."/>
            <person name="Zhao X.W."/>
            <person name="Ke S."/>
            <person name="Chen Y.Y."/>
            <person name="Wu W.L."/>
            <person name="Hsu J.L."/>
            <person name="Lin Y.F."/>
            <person name="Huang M.D."/>
            <person name="Li C.Y."/>
            <person name="Huang L."/>
            <person name="Wang Z.W."/>
            <person name="Zhao X."/>
            <person name="Zhong W.Y."/>
            <person name="Peng D.H."/>
            <person name="Ahmad S."/>
            <person name="Lan S."/>
            <person name="Zhang J.S."/>
            <person name="Tsai W.C."/>
            <person name="Van de Peer Y."/>
            <person name="Liu Z.J."/>
        </authorList>
    </citation>
    <scope>NUCLEOTIDE SEQUENCE</scope>
    <source>
        <strain evidence="2">CP</strain>
    </source>
</reference>
<evidence type="ECO:0000313" key="2">
    <source>
        <dbReference type="EMBL" id="KAK1292809.1"/>
    </source>
</evidence>
<feature type="region of interest" description="Disordered" evidence="1">
    <location>
        <begin position="48"/>
        <end position="80"/>
    </location>
</feature>
<evidence type="ECO:0000256" key="1">
    <source>
        <dbReference type="SAM" id="MobiDB-lite"/>
    </source>
</evidence>
<feature type="compositionally biased region" description="Polar residues" evidence="1">
    <location>
        <begin position="59"/>
        <end position="79"/>
    </location>
</feature>
<sequence length="142" mass="15234">MLVGLQAGPANVEQSGSWAVSYRVMSRWHVEHGTSDQETLTRSHYCGCIGESHKKPQARPSTGTSGKLSERNSASTTATHKGIIANDLYVLLTPPTKKIPPKEGPKDILKKNSVAAKPPIGPNRQSRQKSAKPGPTSGKCNH</sequence>
<reference evidence="2" key="2">
    <citation type="submission" date="2023-06" db="EMBL/GenBank/DDBJ databases">
        <authorList>
            <person name="Ma L."/>
            <person name="Liu K.-W."/>
            <person name="Li Z."/>
            <person name="Hsiao Y.-Y."/>
            <person name="Qi Y."/>
            <person name="Fu T."/>
            <person name="Tang G."/>
            <person name="Zhang D."/>
            <person name="Sun W.-H."/>
            <person name="Liu D.-K."/>
            <person name="Li Y."/>
            <person name="Chen G.-Z."/>
            <person name="Liu X.-D."/>
            <person name="Liao X.-Y."/>
            <person name="Jiang Y.-T."/>
            <person name="Yu X."/>
            <person name="Hao Y."/>
            <person name="Huang J."/>
            <person name="Zhao X.-W."/>
            <person name="Ke S."/>
            <person name="Chen Y.-Y."/>
            <person name="Wu W.-L."/>
            <person name="Hsu J.-L."/>
            <person name="Lin Y.-F."/>
            <person name="Huang M.-D."/>
            <person name="Li C.-Y."/>
            <person name="Huang L."/>
            <person name="Wang Z.-W."/>
            <person name="Zhao X."/>
            <person name="Zhong W.-Y."/>
            <person name="Peng D.-H."/>
            <person name="Ahmad S."/>
            <person name="Lan S."/>
            <person name="Zhang J.-S."/>
            <person name="Tsai W.-C."/>
            <person name="Van De Peer Y."/>
            <person name="Liu Z.-J."/>
        </authorList>
    </citation>
    <scope>NUCLEOTIDE SEQUENCE</scope>
    <source>
        <strain evidence="2">CP</strain>
        <tissue evidence="2">Leaves</tissue>
    </source>
</reference>
<evidence type="ECO:0000313" key="3">
    <source>
        <dbReference type="Proteomes" id="UP001180020"/>
    </source>
</evidence>
<accession>A0AAV9CVV5</accession>
<feature type="region of interest" description="Disordered" evidence="1">
    <location>
        <begin position="92"/>
        <end position="142"/>
    </location>
</feature>
<gene>
    <name evidence="2" type="ORF">QJS10_CPB17g00714</name>
</gene>
<protein>
    <submittedName>
        <fullName evidence="2">Uncharacterized protein</fullName>
    </submittedName>
</protein>
<dbReference type="Proteomes" id="UP001180020">
    <property type="component" value="Unassembled WGS sequence"/>
</dbReference>
<comment type="caution">
    <text evidence="2">The sequence shown here is derived from an EMBL/GenBank/DDBJ whole genome shotgun (WGS) entry which is preliminary data.</text>
</comment>
<proteinExistence type="predicted"/>
<keyword evidence="3" id="KW-1185">Reference proteome</keyword>
<feature type="compositionally biased region" description="Basic and acidic residues" evidence="1">
    <location>
        <begin position="100"/>
        <end position="110"/>
    </location>
</feature>
<dbReference type="AlphaFoldDB" id="A0AAV9CVV5"/>
<dbReference type="EMBL" id="JAUJYO010000017">
    <property type="protein sequence ID" value="KAK1292809.1"/>
    <property type="molecule type" value="Genomic_DNA"/>
</dbReference>